<protein>
    <recommendedName>
        <fullName evidence="5">Secreted protein</fullName>
    </recommendedName>
</protein>
<gene>
    <name evidence="3" type="ORF">OJ962_29575</name>
</gene>
<feature type="region of interest" description="Disordered" evidence="1">
    <location>
        <begin position="131"/>
        <end position="168"/>
    </location>
</feature>
<evidence type="ECO:0000313" key="4">
    <source>
        <dbReference type="Proteomes" id="UP001147700"/>
    </source>
</evidence>
<organism evidence="3 4">
    <name type="scientific">Solirubrobacter deserti</name>
    <dbReference type="NCBI Taxonomy" id="2282478"/>
    <lineage>
        <taxon>Bacteria</taxon>
        <taxon>Bacillati</taxon>
        <taxon>Actinomycetota</taxon>
        <taxon>Thermoleophilia</taxon>
        <taxon>Solirubrobacterales</taxon>
        <taxon>Solirubrobacteraceae</taxon>
        <taxon>Solirubrobacter</taxon>
    </lineage>
</organism>
<reference evidence="3" key="1">
    <citation type="submission" date="2022-10" db="EMBL/GenBank/DDBJ databases">
        <title>The WGS of Solirubrobacter sp. CPCC 204708.</title>
        <authorList>
            <person name="Jiang Z."/>
        </authorList>
    </citation>
    <scope>NUCLEOTIDE SEQUENCE</scope>
    <source>
        <strain evidence="3">CPCC 204708</strain>
    </source>
</reference>
<evidence type="ECO:0000256" key="1">
    <source>
        <dbReference type="SAM" id="MobiDB-lite"/>
    </source>
</evidence>
<proteinExistence type="predicted"/>
<keyword evidence="2" id="KW-0732">Signal</keyword>
<feature type="signal peptide" evidence="2">
    <location>
        <begin position="1"/>
        <end position="23"/>
    </location>
</feature>
<comment type="caution">
    <text evidence="3">The sequence shown here is derived from an EMBL/GenBank/DDBJ whole genome shotgun (WGS) entry which is preliminary data.</text>
</comment>
<evidence type="ECO:0000313" key="3">
    <source>
        <dbReference type="EMBL" id="MDA0141678.1"/>
    </source>
</evidence>
<dbReference type="Proteomes" id="UP001147700">
    <property type="component" value="Unassembled WGS sequence"/>
</dbReference>
<evidence type="ECO:0008006" key="5">
    <source>
        <dbReference type="Google" id="ProtNLM"/>
    </source>
</evidence>
<dbReference type="EMBL" id="JAPCID010000062">
    <property type="protein sequence ID" value="MDA0141678.1"/>
    <property type="molecule type" value="Genomic_DNA"/>
</dbReference>
<name>A0ABT4RSV7_9ACTN</name>
<evidence type="ECO:0000256" key="2">
    <source>
        <dbReference type="SAM" id="SignalP"/>
    </source>
</evidence>
<keyword evidence="4" id="KW-1185">Reference proteome</keyword>
<feature type="chain" id="PRO_5045171332" description="Secreted protein" evidence="2">
    <location>
        <begin position="24"/>
        <end position="168"/>
    </location>
</feature>
<accession>A0ABT4RSV7</accession>
<dbReference type="RefSeq" id="WP_202958573.1">
    <property type="nucleotide sequence ID" value="NZ_JAPCID010000062.1"/>
</dbReference>
<feature type="compositionally biased region" description="Basic residues" evidence="1">
    <location>
        <begin position="153"/>
        <end position="162"/>
    </location>
</feature>
<feature type="region of interest" description="Disordered" evidence="1">
    <location>
        <begin position="76"/>
        <end position="96"/>
    </location>
</feature>
<sequence>MKRFLTIIAATAVAAAVTIPAVADSGSPPEDAATFERCLRTQGVPVPAGLEGRAFKEWIGAHSDTAGLEDAFEACDAQAPKPSSPEPDELRTCLAGKGLEPPVGLDALKPWILEQSRTAAGEDALKACGFGGVEKKGTAGDGGSCGAEPARAKASRQQRPKARTTPAA</sequence>